<dbReference type="Proteomes" id="UP000837857">
    <property type="component" value="Chromosome 7"/>
</dbReference>
<evidence type="ECO:0000313" key="3">
    <source>
        <dbReference type="Proteomes" id="UP000837857"/>
    </source>
</evidence>
<organism evidence="2 3">
    <name type="scientific">Iphiclides podalirius</name>
    <name type="common">scarce swallowtail</name>
    <dbReference type="NCBI Taxonomy" id="110791"/>
    <lineage>
        <taxon>Eukaryota</taxon>
        <taxon>Metazoa</taxon>
        <taxon>Ecdysozoa</taxon>
        <taxon>Arthropoda</taxon>
        <taxon>Hexapoda</taxon>
        <taxon>Insecta</taxon>
        <taxon>Pterygota</taxon>
        <taxon>Neoptera</taxon>
        <taxon>Endopterygota</taxon>
        <taxon>Lepidoptera</taxon>
        <taxon>Glossata</taxon>
        <taxon>Ditrysia</taxon>
        <taxon>Papilionoidea</taxon>
        <taxon>Papilionidae</taxon>
        <taxon>Papilioninae</taxon>
        <taxon>Iphiclides</taxon>
    </lineage>
</organism>
<name>A0ABN8IZY6_9NEOP</name>
<dbReference type="EMBL" id="OW152819">
    <property type="protein sequence ID" value="CAH2073211.1"/>
    <property type="molecule type" value="Genomic_DNA"/>
</dbReference>
<feature type="non-terminal residue" evidence="2">
    <location>
        <position position="80"/>
    </location>
</feature>
<proteinExistence type="predicted"/>
<sequence length="80" mass="8655">MPVPPIAQKNQTCFSLVSISCAGRGVTHATADPTGQLNQQARRQEDTVAGTGPNVDWRSRLRKIALNNVLLANNTWDVAL</sequence>
<evidence type="ECO:0000313" key="2">
    <source>
        <dbReference type="EMBL" id="CAH2073211.1"/>
    </source>
</evidence>
<protein>
    <submittedName>
        <fullName evidence="2">Uncharacterized protein</fullName>
    </submittedName>
</protein>
<accession>A0ABN8IZY6</accession>
<evidence type="ECO:0000256" key="1">
    <source>
        <dbReference type="SAM" id="MobiDB-lite"/>
    </source>
</evidence>
<reference evidence="2" key="1">
    <citation type="submission" date="2022-03" db="EMBL/GenBank/DDBJ databases">
        <authorList>
            <person name="Martin H S."/>
        </authorList>
    </citation>
    <scope>NUCLEOTIDE SEQUENCE</scope>
</reference>
<feature type="region of interest" description="Disordered" evidence="1">
    <location>
        <begin position="28"/>
        <end position="52"/>
    </location>
</feature>
<gene>
    <name evidence="2" type="ORF">IPOD504_LOCUS15532</name>
</gene>
<keyword evidence="3" id="KW-1185">Reference proteome</keyword>